<gene>
    <name evidence="1" type="ORF">HDA37_001824</name>
</gene>
<dbReference type="Gene3D" id="1.20.120.450">
    <property type="entry name" value="dinb family like domain"/>
    <property type="match status" value="1"/>
</dbReference>
<evidence type="ECO:0000313" key="1">
    <source>
        <dbReference type="EMBL" id="NYG01539.1"/>
    </source>
</evidence>
<evidence type="ECO:0000313" key="2">
    <source>
        <dbReference type="Proteomes" id="UP000549695"/>
    </source>
</evidence>
<dbReference type="RefSeq" id="WP_179760837.1">
    <property type="nucleotide sequence ID" value="NZ_BAAAJZ010000015.1"/>
</dbReference>
<evidence type="ECO:0008006" key="3">
    <source>
        <dbReference type="Google" id="ProtNLM"/>
    </source>
</evidence>
<comment type="caution">
    <text evidence="1">The sequence shown here is derived from an EMBL/GenBank/DDBJ whole genome shotgun (WGS) entry which is preliminary data.</text>
</comment>
<protein>
    <recommendedName>
        <fullName evidence="3">DinB family protein</fullName>
    </recommendedName>
</protein>
<dbReference type="GeneID" id="98051605"/>
<reference evidence="1 2" key="1">
    <citation type="submission" date="2020-07" db="EMBL/GenBank/DDBJ databases">
        <title>Sequencing the genomes of 1000 actinobacteria strains.</title>
        <authorList>
            <person name="Klenk H.-P."/>
        </authorList>
    </citation>
    <scope>NUCLEOTIDE SEQUENCE [LARGE SCALE GENOMIC DNA]</scope>
    <source>
        <strain evidence="1 2">DSM 44749</strain>
    </source>
</reference>
<name>A0A852VZ67_PSEA5</name>
<dbReference type="Pfam" id="PF04978">
    <property type="entry name" value="MST"/>
    <property type="match status" value="1"/>
</dbReference>
<proteinExistence type="predicted"/>
<accession>A0A852VZ67</accession>
<keyword evidence="2" id="KW-1185">Reference proteome</keyword>
<dbReference type="InterPro" id="IPR034660">
    <property type="entry name" value="DinB/YfiT-like"/>
</dbReference>
<sequence>MNATDEKQALTGERAELIATLERHRGFLLQTADGLTDEQARTRSTVSALTIASLLKHVADTEEQWFRFAVEGAVAFGDVEVYNDSVDWDAVDAEAGANGGDWSASGEEWVDTRFVLADHETLEYLRARVEQVAARTEEVLRTADLDSSHALPVAPWFEPNTSWSVRRVAIHMLAETSQHAGHADIIREAIDGARTMG</sequence>
<dbReference type="InterPro" id="IPR007061">
    <property type="entry name" value="MST-like"/>
</dbReference>
<dbReference type="AlphaFoldDB" id="A0A852VZ67"/>
<dbReference type="EMBL" id="JACCCZ010000001">
    <property type="protein sequence ID" value="NYG01539.1"/>
    <property type="molecule type" value="Genomic_DNA"/>
</dbReference>
<organism evidence="1 2">
    <name type="scientific">Pseudonocardia alni</name>
    <name type="common">Amycolata alni</name>
    <dbReference type="NCBI Taxonomy" id="33907"/>
    <lineage>
        <taxon>Bacteria</taxon>
        <taxon>Bacillati</taxon>
        <taxon>Actinomycetota</taxon>
        <taxon>Actinomycetes</taxon>
        <taxon>Pseudonocardiales</taxon>
        <taxon>Pseudonocardiaceae</taxon>
        <taxon>Pseudonocardia</taxon>
    </lineage>
</organism>
<dbReference type="Proteomes" id="UP000549695">
    <property type="component" value="Unassembled WGS sequence"/>
</dbReference>
<dbReference type="SUPFAM" id="SSF109854">
    <property type="entry name" value="DinB/YfiT-like putative metalloenzymes"/>
    <property type="match status" value="1"/>
</dbReference>